<evidence type="ECO:0000256" key="7">
    <source>
        <dbReference type="ARBA" id="ARBA00022962"/>
    </source>
</evidence>
<accession>A0ABQ3UWK9</accession>
<keyword evidence="4" id="KW-0547">Nucleotide-binding</keyword>
<keyword evidence="6" id="KW-0028">Amino-acid biosynthesis</keyword>
<proteinExistence type="inferred from homology"/>
<keyword evidence="6" id="KW-0061">Asparagine biosynthesis</keyword>
<evidence type="ECO:0000256" key="4">
    <source>
        <dbReference type="ARBA" id="ARBA00022741"/>
    </source>
</evidence>
<dbReference type="InterPro" id="IPR017932">
    <property type="entry name" value="GATase_2_dom"/>
</dbReference>
<keyword evidence="5" id="KW-0067">ATP-binding</keyword>
<dbReference type="EMBL" id="BNJG01000002">
    <property type="protein sequence ID" value="GHO57231.1"/>
    <property type="molecule type" value="Genomic_DNA"/>
</dbReference>
<dbReference type="InterPro" id="IPR051786">
    <property type="entry name" value="ASN_synthetase/amidase"/>
</dbReference>
<dbReference type="InterPro" id="IPR001962">
    <property type="entry name" value="Asn_synthase"/>
</dbReference>
<evidence type="ECO:0000256" key="3">
    <source>
        <dbReference type="ARBA" id="ARBA00012737"/>
    </source>
</evidence>
<evidence type="ECO:0000313" key="10">
    <source>
        <dbReference type="EMBL" id="GHO57231.1"/>
    </source>
</evidence>
<keyword evidence="7" id="KW-0315">Glutamine amidotransferase</keyword>
<dbReference type="Gene3D" id="3.60.20.10">
    <property type="entry name" value="Glutamine Phosphoribosylpyrophosphate, subunit 1, domain 1"/>
    <property type="match status" value="1"/>
</dbReference>
<reference evidence="10 11" key="1">
    <citation type="journal article" date="2021" name="Int. J. Syst. Evol. Microbiol.">
        <title>Reticulibacter mediterranei gen. nov., sp. nov., within the new family Reticulibacteraceae fam. nov., and Ktedonospora formicarum gen. nov., sp. nov., Ktedonobacter robiniae sp. nov., Dictyobacter formicarum sp. nov. and Dictyobacter arantiisoli sp. nov., belonging to the class Ktedonobacteria.</title>
        <authorList>
            <person name="Yabe S."/>
            <person name="Zheng Y."/>
            <person name="Wang C.M."/>
            <person name="Sakai Y."/>
            <person name="Abe K."/>
            <person name="Yokota A."/>
            <person name="Donadio S."/>
            <person name="Cavaletti L."/>
            <person name="Monciardini P."/>
        </authorList>
    </citation>
    <scope>NUCLEOTIDE SEQUENCE [LARGE SCALE GENOMIC DNA]</scope>
    <source>
        <strain evidence="10 11">SOSP1-30</strain>
    </source>
</reference>
<dbReference type="PANTHER" id="PTHR43284:SF1">
    <property type="entry name" value="ASPARAGINE SYNTHETASE"/>
    <property type="match status" value="1"/>
</dbReference>
<evidence type="ECO:0000256" key="1">
    <source>
        <dbReference type="ARBA" id="ARBA00005187"/>
    </source>
</evidence>
<gene>
    <name evidence="10" type="primary">asnO</name>
    <name evidence="10" type="ORF">KSB_57060</name>
</gene>
<dbReference type="SUPFAM" id="SSF56235">
    <property type="entry name" value="N-terminal nucleophile aminohydrolases (Ntn hydrolases)"/>
    <property type="match status" value="1"/>
</dbReference>
<sequence length="615" mass="71023">MCGITGWIDWEQDLSQQQPVLEQMACTLKERGPDREGYWFSPRAALAHRRLIVIDPVGGKQPMLFTQGEQTYALTYNGELYNFRELREELRARDHVFRTHSDTEVLLHAYVEWGEECVNHFNGIFAFAIWDEARQRLFIARDHLGVKPLFYAQVGNAIVFGSEIKALLAHPLVEPVLDDEGMKAIFVSLFMSGGGIFRDIHELRPAHCATFTRERTHIRPYWQLVSRPHTDDLETTAEYIRSLLKDTVKRQLIADVPVVTLLSGGLDSSGVTSLAAREFQSEHKVLDTYAINYANSEEHFEGNAIRPSIDRPYVEQVARYLPTNHHDVVVSTEELLENLLVPMRAHDRPKMGQIETSLYLLFKVIKQNATVALSGESADEVFGGYPWFHQEHVLNTPTFPWIAARMTPRGDNQFMNMGTPFLSPALAQELHPHEHMQRLYQEALAEVPRLEGESPRDARIREIFYLNMTRFLLLLLDRKDRMSMATGLEVRVPFCDHRLVQYVWNIPWEMKTVDNIEKGILRRAFSGLLPEEVRMRRKSAYPTSFDPAYTQAVRRWTLEILNNANAPVNSFVNVEFIRQLAEHPDEETRGENAYFLFDYLIQANAWLQEYHVVTP</sequence>
<dbReference type="PROSITE" id="PS51278">
    <property type="entry name" value="GATASE_TYPE_2"/>
    <property type="match status" value="1"/>
</dbReference>
<comment type="similarity">
    <text evidence="2">Belongs to the asparagine synthetase family.</text>
</comment>
<dbReference type="EC" id="6.3.5.4" evidence="3"/>
<dbReference type="InterPro" id="IPR014729">
    <property type="entry name" value="Rossmann-like_a/b/a_fold"/>
</dbReference>
<evidence type="ECO:0000256" key="8">
    <source>
        <dbReference type="ARBA" id="ARBA00048741"/>
    </source>
</evidence>
<dbReference type="InterPro" id="IPR029055">
    <property type="entry name" value="Ntn_hydrolases_N"/>
</dbReference>
<dbReference type="Proteomes" id="UP000654345">
    <property type="component" value="Unassembled WGS sequence"/>
</dbReference>
<dbReference type="CDD" id="cd01991">
    <property type="entry name" value="Asn_synthase_B_C"/>
    <property type="match status" value="1"/>
</dbReference>
<dbReference type="PANTHER" id="PTHR43284">
    <property type="entry name" value="ASPARAGINE SYNTHETASE (GLUTAMINE-HYDROLYZING)"/>
    <property type="match status" value="1"/>
</dbReference>
<dbReference type="Pfam" id="PF00733">
    <property type="entry name" value="Asn_synthase"/>
    <property type="match status" value="1"/>
</dbReference>
<evidence type="ECO:0000313" key="11">
    <source>
        <dbReference type="Proteomes" id="UP000654345"/>
    </source>
</evidence>
<dbReference type="PIRSF" id="PIRSF001589">
    <property type="entry name" value="Asn_synthetase_glu-h"/>
    <property type="match status" value="1"/>
</dbReference>
<comment type="pathway">
    <text evidence="1">Amino-acid biosynthesis; L-asparagine biosynthesis; L-asparagine from L-aspartate (L-Gln route): step 1/1.</text>
</comment>
<dbReference type="SUPFAM" id="SSF52402">
    <property type="entry name" value="Adenine nucleotide alpha hydrolases-like"/>
    <property type="match status" value="1"/>
</dbReference>
<dbReference type="InterPro" id="IPR006426">
    <property type="entry name" value="Asn_synth_AEB"/>
</dbReference>
<evidence type="ECO:0000256" key="5">
    <source>
        <dbReference type="ARBA" id="ARBA00022840"/>
    </source>
</evidence>
<comment type="caution">
    <text evidence="10">The sequence shown here is derived from an EMBL/GenBank/DDBJ whole genome shotgun (WGS) entry which is preliminary data.</text>
</comment>
<comment type="catalytic activity">
    <reaction evidence="8">
        <text>L-aspartate + L-glutamine + ATP + H2O = L-asparagine + L-glutamate + AMP + diphosphate + H(+)</text>
        <dbReference type="Rhea" id="RHEA:12228"/>
        <dbReference type="ChEBI" id="CHEBI:15377"/>
        <dbReference type="ChEBI" id="CHEBI:15378"/>
        <dbReference type="ChEBI" id="CHEBI:29985"/>
        <dbReference type="ChEBI" id="CHEBI:29991"/>
        <dbReference type="ChEBI" id="CHEBI:30616"/>
        <dbReference type="ChEBI" id="CHEBI:33019"/>
        <dbReference type="ChEBI" id="CHEBI:58048"/>
        <dbReference type="ChEBI" id="CHEBI:58359"/>
        <dbReference type="ChEBI" id="CHEBI:456215"/>
        <dbReference type="EC" id="6.3.5.4"/>
    </reaction>
</comment>
<dbReference type="CDD" id="cd00712">
    <property type="entry name" value="AsnB"/>
    <property type="match status" value="1"/>
</dbReference>
<dbReference type="Gene3D" id="3.40.50.620">
    <property type="entry name" value="HUPs"/>
    <property type="match status" value="1"/>
</dbReference>
<feature type="domain" description="Glutamine amidotransferase type-2" evidence="9">
    <location>
        <begin position="2"/>
        <end position="214"/>
    </location>
</feature>
<dbReference type="RefSeq" id="WP_201373651.1">
    <property type="nucleotide sequence ID" value="NZ_BNJG01000002.1"/>
</dbReference>
<name>A0ABQ3UWK9_9CHLR</name>
<evidence type="ECO:0000256" key="2">
    <source>
        <dbReference type="ARBA" id="ARBA00005752"/>
    </source>
</evidence>
<dbReference type="Pfam" id="PF13537">
    <property type="entry name" value="GATase_7"/>
    <property type="match status" value="1"/>
</dbReference>
<evidence type="ECO:0000259" key="9">
    <source>
        <dbReference type="PROSITE" id="PS51278"/>
    </source>
</evidence>
<dbReference type="InterPro" id="IPR033738">
    <property type="entry name" value="AsnB_N"/>
</dbReference>
<keyword evidence="11" id="KW-1185">Reference proteome</keyword>
<dbReference type="NCBIfam" id="TIGR01536">
    <property type="entry name" value="asn_synth_AEB"/>
    <property type="match status" value="1"/>
</dbReference>
<evidence type="ECO:0000256" key="6">
    <source>
        <dbReference type="ARBA" id="ARBA00022888"/>
    </source>
</evidence>
<protein>
    <recommendedName>
        <fullName evidence="3">asparagine synthase (glutamine-hydrolyzing)</fullName>
        <ecNumber evidence="3">6.3.5.4</ecNumber>
    </recommendedName>
</protein>
<organism evidence="10 11">
    <name type="scientific">Ktedonobacter robiniae</name>
    <dbReference type="NCBI Taxonomy" id="2778365"/>
    <lineage>
        <taxon>Bacteria</taxon>
        <taxon>Bacillati</taxon>
        <taxon>Chloroflexota</taxon>
        <taxon>Ktedonobacteria</taxon>
        <taxon>Ktedonobacterales</taxon>
        <taxon>Ktedonobacteraceae</taxon>
        <taxon>Ktedonobacter</taxon>
    </lineage>
</organism>